<feature type="region of interest" description="Disordered" evidence="2">
    <location>
        <begin position="365"/>
        <end position="414"/>
    </location>
</feature>
<evidence type="ECO:0000256" key="1">
    <source>
        <dbReference type="SAM" id="Coils"/>
    </source>
</evidence>
<dbReference type="AlphaFoldDB" id="A0A8X7U317"/>
<dbReference type="OrthoDB" id="657513at2759"/>
<feature type="compositionally biased region" description="Basic and acidic residues" evidence="2">
    <location>
        <begin position="577"/>
        <end position="597"/>
    </location>
</feature>
<name>A0A8X7U317_BRACI</name>
<feature type="region of interest" description="Disordered" evidence="2">
    <location>
        <begin position="572"/>
        <end position="597"/>
    </location>
</feature>
<dbReference type="PANTHER" id="PTHR34778">
    <property type="entry name" value="OS02G0580700 PROTEIN"/>
    <property type="match status" value="1"/>
</dbReference>
<dbReference type="EMBL" id="JAAMPC010000014">
    <property type="protein sequence ID" value="KAG2261306.1"/>
    <property type="molecule type" value="Genomic_DNA"/>
</dbReference>
<keyword evidence="1" id="KW-0175">Coiled coil</keyword>
<evidence type="ECO:0000256" key="2">
    <source>
        <dbReference type="SAM" id="MobiDB-lite"/>
    </source>
</evidence>
<feature type="region of interest" description="Disordered" evidence="2">
    <location>
        <begin position="303"/>
        <end position="331"/>
    </location>
</feature>
<comment type="caution">
    <text evidence="3">The sequence shown here is derived from an EMBL/GenBank/DDBJ whole genome shotgun (WGS) entry which is preliminary data.</text>
</comment>
<dbReference type="PANTHER" id="PTHR34778:SF6">
    <property type="entry name" value="SHUGOSHIN C-TERMINAL DOMAIN-CONTAINING PROTEIN"/>
    <property type="match status" value="1"/>
</dbReference>
<proteinExistence type="predicted"/>
<feature type="coiled-coil region" evidence="1">
    <location>
        <begin position="74"/>
        <end position="132"/>
    </location>
</feature>
<accession>A0A8X7U317</accession>
<sequence>MEDSQHKTTTALKKAYAEIILNTAKESAARVMLSDRKSARFHHDLSETKGEALRLLVRLKHMIDAKTIEADVISSNQQRQIDVLEAQLHEAEDIITDLRSEVRWVRDRLEKAKAFESQERNLVNMEEEEEEETVSAQKVDPEVVVESVNRSSLHDVECENEEKQFDGLSVVDTSKAYESQEQNVVNMEEETVSVHKVDLSLNPDHEERSSLDYVECENDKNLEKAKAPESQERGLVNMEEETVCVQEVADTCKIQDVECENDEKRLRGLSVVDTSVDGDIRIKKLELSRNGCTQRIHALERILHERQSSSSADEEEEQGTTEKDSEEIVSSGNLENTRCLVLALRASSAEVVTLPSNALGIKKTRKLRGRRRKRRFGKPKAKSVRTQSQLIKPRQSQSNVTCSKTSTSDGEDSIETHLSESVEVDDLKTCKELKEDLQLKRTLESGDISINRKEKRSKNMHQTDHLVEACQESNLVSINVEDADIPEKETKIIKQLPRWTPRKEDGLVYVLISCEGEEDSVILPSTKGASSLVNLRSDSRVTAVVSDQISESPPRANVNRLLMYTFQRKRKRGSANIKEDSYNLPRKHQENKAQDQI</sequence>
<keyword evidence="4" id="KW-1185">Reference proteome</keyword>
<evidence type="ECO:0000313" key="4">
    <source>
        <dbReference type="Proteomes" id="UP000886595"/>
    </source>
</evidence>
<feature type="compositionally biased region" description="Polar residues" evidence="2">
    <location>
        <begin position="384"/>
        <end position="408"/>
    </location>
</feature>
<feature type="compositionally biased region" description="Acidic residues" evidence="2">
    <location>
        <begin position="312"/>
        <end position="327"/>
    </location>
</feature>
<reference evidence="3 4" key="1">
    <citation type="submission" date="2020-02" db="EMBL/GenBank/DDBJ databases">
        <authorList>
            <person name="Ma Q."/>
            <person name="Huang Y."/>
            <person name="Song X."/>
            <person name="Pei D."/>
        </authorList>
    </citation>
    <scope>NUCLEOTIDE SEQUENCE [LARGE SCALE GENOMIC DNA]</scope>
    <source>
        <strain evidence="3">Sxm20200214</strain>
        <tissue evidence="3">Leaf</tissue>
    </source>
</reference>
<dbReference type="Proteomes" id="UP000886595">
    <property type="component" value="Unassembled WGS sequence"/>
</dbReference>
<feature type="compositionally biased region" description="Basic residues" evidence="2">
    <location>
        <begin position="365"/>
        <end position="383"/>
    </location>
</feature>
<evidence type="ECO:0000313" key="3">
    <source>
        <dbReference type="EMBL" id="KAG2261306.1"/>
    </source>
</evidence>
<gene>
    <name evidence="3" type="ORF">Bca52824_068385</name>
</gene>
<protein>
    <submittedName>
        <fullName evidence="3">Uncharacterized protein</fullName>
    </submittedName>
</protein>
<organism evidence="3 4">
    <name type="scientific">Brassica carinata</name>
    <name type="common">Ethiopian mustard</name>
    <name type="synonym">Abyssinian cabbage</name>
    <dbReference type="NCBI Taxonomy" id="52824"/>
    <lineage>
        <taxon>Eukaryota</taxon>
        <taxon>Viridiplantae</taxon>
        <taxon>Streptophyta</taxon>
        <taxon>Embryophyta</taxon>
        <taxon>Tracheophyta</taxon>
        <taxon>Spermatophyta</taxon>
        <taxon>Magnoliopsida</taxon>
        <taxon>eudicotyledons</taxon>
        <taxon>Gunneridae</taxon>
        <taxon>Pentapetalae</taxon>
        <taxon>rosids</taxon>
        <taxon>malvids</taxon>
        <taxon>Brassicales</taxon>
        <taxon>Brassicaceae</taxon>
        <taxon>Brassiceae</taxon>
        <taxon>Brassica</taxon>
    </lineage>
</organism>